<proteinExistence type="inferred from homology"/>
<dbReference type="InterPro" id="IPR043541">
    <property type="entry name" value="SYT14/14L/16"/>
</dbReference>
<evidence type="ECO:0000256" key="1">
    <source>
        <dbReference type="ARBA" id="ARBA00006996"/>
    </source>
</evidence>
<feature type="compositionally biased region" description="Low complexity" evidence="2">
    <location>
        <begin position="26"/>
        <end position="37"/>
    </location>
</feature>
<comment type="caution">
    <text evidence="3">The sequence shown here is derived from an EMBL/GenBank/DDBJ whole genome shotgun (WGS) entry which is preliminary data.</text>
</comment>
<feature type="region of interest" description="Disordered" evidence="2">
    <location>
        <begin position="1"/>
        <end position="50"/>
    </location>
</feature>
<keyword evidence="4" id="KW-1185">Reference proteome</keyword>
<evidence type="ECO:0000313" key="4">
    <source>
        <dbReference type="Proteomes" id="UP001529510"/>
    </source>
</evidence>
<protein>
    <submittedName>
        <fullName evidence="3">Uncharacterized protein</fullName>
    </submittedName>
</protein>
<dbReference type="Proteomes" id="UP001529510">
    <property type="component" value="Unassembled WGS sequence"/>
</dbReference>
<evidence type="ECO:0000256" key="2">
    <source>
        <dbReference type="SAM" id="MobiDB-lite"/>
    </source>
</evidence>
<feature type="non-terminal residue" evidence="3">
    <location>
        <position position="70"/>
    </location>
</feature>
<comment type="similarity">
    <text evidence="1">Belongs to the synaptotagmin family.</text>
</comment>
<name>A0ABD0PWG5_CIRMR</name>
<feature type="non-terminal residue" evidence="3">
    <location>
        <position position="1"/>
    </location>
</feature>
<accession>A0ABD0PWG5</accession>
<dbReference type="PANTHER" id="PTHR46129">
    <property type="entry name" value="SYNAPTOTAGMIN 14, ISOFORM D"/>
    <property type="match status" value="1"/>
</dbReference>
<dbReference type="AlphaFoldDB" id="A0ABD0PWG5"/>
<dbReference type="EMBL" id="JAMKFB020000013">
    <property type="protein sequence ID" value="KAL0178380.1"/>
    <property type="molecule type" value="Genomic_DNA"/>
</dbReference>
<organism evidence="3 4">
    <name type="scientific">Cirrhinus mrigala</name>
    <name type="common">Mrigala</name>
    <dbReference type="NCBI Taxonomy" id="683832"/>
    <lineage>
        <taxon>Eukaryota</taxon>
        <taxon>Metazoa</taxon>
        <taxon>Chordata</taxon>
        <taxon>Craniata</taxon>
        <taxon>Vertebrata</taxon>
        <taxon>Euteleostomi</taxon>
        <taxon>Actinopterygii</taxon>
        <taxon>Neopterygii</taxon>
        <taxon>Teleostei</taxon>
        <taxon>Ostariophysi</taxon>
        <taxon>Cypriniformes</taxon>
        <taxon>Cyprinidae</taxon>
        <taxon>Labeoninae</taxon>
        <taxon>Labeonini</taxon>
        <taxon>Cirrhinus</taxon>
    </lineage>
</organism>
<dbReference type="PANTHER" id="PTHR46129:SF4">
    <property type="entry name" value="SYNAPTOTAGMIN-16"/>
    <property type="match status" value="1"/>
</dbReference>
<gene>
    <name evidence="3" type="ORF">M9458_027274</name>
</gene>
<reference evidence="3 4" key="1">
    <citation type="submission" date="2024-05" db="EMBL/GenBank/DDBJ databases">
        <title>Genome sequencing and assembly of Indian major carp, Cirrhinus mrigala (Hamilton, 1822).</title>
        <authorList>
            <person name="Mohindra V."/>
            <person name="Chowdhury L.M."/>
            <person name="Lal K."/>
            <person name="Jena J.K."/>
        </authorList>
    </citation>
    <scope>NUCLEOTIDE SEQUENCE [LARGE SCALE GENOMIC DNA]</scope>
    <source>
        <strain evidence="3">CM1030</strain>
        <tissue evidence="3">Blood</tissue>
    </source>
</reference>
<sequence length="70" mass="7740">NSYGDDGEISSSSESDDELAKQFEISVSRSQSFRSSVTELNTQNAPGQHHKFKRLLSDQEEGSTEPSDCE</sequence>
<evidence type="ECO:0000313" key="3">
    <source>
        <dbReference type="EMBL" id="KAL0178380.1"/>
    </source>
</evidence>